<proteinExistence type="inferred from homology"/>
<dbReference type="GO" id="GO:0044550">
    <property type="term" value="P:secondary metabolite biosynthetic process"/>
    <property type="evidence" value="ECO:0007669"/>
    <property type="project" value="TreeGrafter"/>
</dbReference>
<comment type="catalytic activity">
    <reaction evidence="9">
        <text>malonyl-[ACP] + acetyl-CoA + H(+) = 3-oxobutanoyl-[ACP] + CO2 + CoA</text>
        <dbReference type="Rhea" id="RHEA:12080"/>
        <dbReference type="Rhea" id="RHEA-COMP:9623"/>
        <dbReference type="Rhea" id="RHEA-COMP:9625"/>
        <dbReference type="ChEBI" id="CHEBI:15378"/>
        <dbReference type="ChEBI" id="CHEBI:16526"/>
        <dbReference type="ChEBI" id="CHEBI:57287"/>
        <dbReference type="ChEBI" id="CHEBI:57288"/>
        <dbReference type="ChEBI" id="CHEBI:78449"/>
        <dbReference type="ChEBI" id="CHEBI:78450"/>
        <dbReference type="EC" id="2.3.1.180"/>
    </reaction>
</comment>
<dbReference type="HAMAP" id="MF_01815">
    <property type="entry name" value="FabH"/>
    <property type="match status" value="1"/>
</dbReference>
<evidence type="ECO:0000256" key="9">
    <source>
        <dbReference type="HAMAP-Rule" id="MF_01815"/>
    </source>
</evidence>
<dbReference type="EMBL" id="SDGV01000014">
    <property type="protein sequence ID" value="THB61269.1"/>
    <property type="molecule type" value="Genomic_DNA"/>
</dbReference>
<evidence type="ECO:0000313" key="12">
    <source>
        <dbReference type="EMBL" id="THB61269.1"/>
    </source>
</evidence>
<evidence type="ECO:0000256" key="5">
    <source>
        <dbReference type="ARBA" id="ARBA00022832"/>
    </source>
</evidence>
<evidence type="ECO:0000256" key="1">
    <source>
        <dbReference type="ARBA" id="ARBA00008642"/>
    </source>
</evidence>
<evidence type="ECO:0000256" key="8">
    <source>
        <dbReference type="ARBA" id="ARBA00023315"/>
    </source>
</evidence>
<comment type="domain">
    <text evidence="9">The last Arg residue of the ACP-binding site is essential for the weak association between ACP/AcpP and FabH.</text>
</comment>
<reference evidence="12 13" key="1">
    <citation type="submission" date="2019-01" db="EMBL/GenBank/DDBJ databases">
        <title>Vagococcus silagei sp. nov. isolated from brewer's grain.</title>
        <authorList>
            <person name="Guu J.-R."/>
        </authorList>
    </citation>
    <scope>NUCLEOTIDE SEQUENCE [LARGE SCALE GENOMIC DNA]</scope>
    <source>
        <strain evidence="12 13">2B-2</strain>
    </source>
</reference>
<keyword evidence="2 9" id="KW-0963">Cytoplasm</keyword>
<evidence type="ECO:0000259" key="10">
    <source>
        <dbReference type="Pfam" id="PF08541"/>
    </source>
</evidence>
<keyword evidence="13" id="KW-1185">Reference proteome</keyword>
<sequence length="324" mass="35446">MMYPKITKVAKYLPQKTVTNDELSKIMDTSDDWIQSRTGIKERHIALDESTSDLAFEVAKKLVEDRDVSSIDFIIVATMTSEYGTPSTACLVQGKLGAQQAFAFDVSAACSGFVYALSVAEKLMQSGIYQKGLVIGAEKMSSVLNWQDRRTAVLFGDGAAGVLLENTAATSHFLGERLASDGTRGSSLTTRQNTKEFPNISQKTEDAEFLTMDGKKIFDFVVRDVAKQMKLMLTDIEEKNLVLDYVLPHQANERLLDALSKKTKIPREHFLANVAHYGNTSGASIPLLLADMIDEGTLNFGSGQIVLLTGFGGGLTWGNLLIKL</sequence>
<name>A0A4V3TV29_9ENTE</name>
<dbReference type="GO" id="GO:0004315">
    <property type="term" value="F:3-oxoacyl-[acyl-carrier-protein] synthase activity"/>
    <property type="evidence" value="ECO:0007669"/>
    <property type="project" value="InterPro"/>
</dbReference>
<keyword evidence="6 9" id="KW-0443">Lipid metabolism</keyword>
<evidence type="ECO:0000256" key="6">
    <source>
        <dbReference type="ARBA" id="ARBA00023098"/>
    </source>
</evidence>
<evidence type="ECO:0000256" key="7">
    <source>
        <dbReference type="ARBA" id="ARBA00023160"/>
    </source>
</evidence>
<dbReference type="Proteomes" id="UP000310506">
    <property type="component" value="Unassembled WGS sequence"/>
</dbReference>
<comment type="subcellular location">
    <subcellularLocation>
        <location evidence="9">Cytoplasm</location>
    </subcellularLocation>
</comment>
<keyword evidence="3 9" id="KW-0444">Lipid biosynthesis</keyword>
<dbReference type="NCBIfam" id="NF006829">
    <property type="entry name" value="PRK09352.1"/>
    <property type="match status" value="1"/>
</dbReference>
<feature type="active site" evidence="9">
    <location>
        <position position="249"/>
    </location>
</feature>
<dbReference type="NCBIfam" id="TIGR00747">
    <property type="entry name" value="fabH"/>
    <property type="match status" value="1"/>
</dbReference>
<dbReference type="SUPFAM" id="SSF53901">
    <property type="entry name" value="Thiolase-like"/>
    <property type="match status" value="1"/>
</dbReference>
<dbReference type="CDD" id="cd00830">
    <property type="entry name" value="KAS_III"/>
    <property type="match status" value="1"/>
</dbReference>
<dbReference type="Pfam" id="PF08545">
    <property type="entry name" value="ACP_syn_III"/>
    <property type="match status" value="1"/>
</dbReference>
<dbReference type="GO" id="GO:0006633">
    <property type="term" value="P:fatty acid biosynthetic process"/>
    <property type="evidence" value="ECO:0007669"/>
    <property type="project" value="UniProtKB-UniRule"/>
</dbReference>
<evidence type="ECO:0000256" key="3">
    <source>
        <dbReference type="ARBA" id="ARBA00022516"/>
    </source>
</evidence>
<comment type="similarity">
    <text evidence="1 9">Belongs to the thiolase-like superfamily. FabH family.</text>
</comment>
<dbReference type="RefSeq" id="WP_136136733.1">
    <property type="nucleotide sequence ID" value="NZ_SDGV01000014.1"/>
</dbReference>
<comment type="caution">
    <text evidence="12">The sequence shown here is derived from an EMBL/GenBank/DDBJ whole genome shotgun (WGS) entry which is preliminary data.</text>
</comment>
<dbReference type="Gene3D" id="3.40.47.10">
    <property type="match status" value="1"/>
</dbReference>
<keyword evidence="7 9" id="KW-0275">Fatty acid biosynthesis</keyword>
<feature type="domain" description="Beta-ketoacyl-[acyl-carrier-protein] synthase III N-terminal" evidence="11">
    <location>
        <begin position="104"/>
        <end position="182"/>
    </location>
</feature>
<feature type="active site" evidence="9">
    <location>
        <position position="279"/>
    </location>
</feature>
<feature type="active site" evidence="9">
    <location>
        <position position="110"/>
    </location>
</feature>
<keyword evidence="4 9" id="KW-0808">Transferase</keyword>
<dbReference type="UniPathway" id="UPA00094"/>
<dbReference type="InterPro" id="IPR013747">
    <property type="entry name" value="ACP_syn_III_C"/>
</dbReference>
<evidence type="ECO:0000256" key="4">
    <source>
        <dbReference type="ARBA" id="ARBA00022679"/>
    </source>
</evidence>
<dbReference type="OrthoDB" id="9815506at2"/>
<evidence type="ECO:0000259" key="11">
    <source>
        <dbReference type="Pfam" id="PF08545"/>
    </source>
</evidence>
<comment type="pathway">
    <text evidence="9">Lipid metabolism; fatty acid biosynthesis.</text>
</comment>
<keyword evidence="9" id="KW-0511">Multifunctional enzyme</keyword>
<evidence type="ECO:0000256" key="2">
    <source>
        <dbReference type="ARBA" id="ARBA00022490"/>
    </source>
</evidence>
<dbReference type="InterPro" id="IPR013751">
    <property type="entry name" value="ACP_syn_III_N"/>
</dbReference>
<organism evidence="12 13">
    <name type="scientific">Vagococcus silagei</name>
    <dbReference type="NCBI Taxonomy" id="2508885"/>
    <lineage>
        <taxon>Bacteria</taxon>
        <taxon>Bacillati</taxon>
        <taxon>Bacillota</taxon>
        <taxon>Bacilli</taxon>
        <taxon>Lactobacillales</taxon>
        <taxon>Enterococcaceae</taxon>
        <taxon>Vagococcus</taxon>
    </lineage>
</organism>
<dbReference type="GO" id="GO:0033818">
    <property type="term" value="F:beta-ketoacyl-acyl-carrier-protein synthase III activity"/>
    <property type="evidence" value="ECO:0007669"/>
    <property type="project" value="UniProtKB-UniRule"/>
</dbReference>
<evidence type="ECO:0000313" key="13">
    <source>
        <dbReference type="Proteomes" id="UP000310506"/>
    </source>
</evidence>
<dbReference type="PANTHER" id="PTHR34069:SF2">
    <property type="entry name" value="BETA-KETOACYL-[ACYL-CARRIER-PROTEIN] SYNTHASE III"/>
    <property type="match status" value="1"/>
</dbReference>
<gene>
    <name evidence="9" type="primary">fabH</name>
    <name evidence="12" type="ORF">ESZ54_05850</name>
</gene>
<protein>
    <recommendedName>
        <fullName evidence="9">Beta-ketoacyl-[acyl-carrier-protein] synthase III</fullName>
        <shortName evidence="9">Beta-ketoacyl-ACP synthase III</shortName>
        <shortName evidence="9">KAS III</shortName>
        <ecNumber evidence="9">2.3.1.180</ecNumber>
    </recommendedName>
    <alternativeName>
        <fullName evidence="9">3-oxoacyl-[acyl-carrier-protein] synthase 3</fullName>
    </alternativeName>
    <alternativeName>
        <fullName evidence="9">3-oxoacyl-[acyl-carrier-protein] synthase III</fullName>
    </alternativeName>
</protein>
<dbReference type="GO" id="GO:0005737">
    <property type="term" value="C:cytoplasm"/>
    <property type="evidence" value="ECO:0007669"/>
    <property type="project" value="UniProtKB-SubCell"/>
</dbReference>
<feature type="domain" description="Beta-ketoacyl-[acyl-carrier-protein] synthase III C-terminal" evidence="10">
    <location>
        <begin position="243"/>
        <end position="323"/>
    </location>
</feature>
<comment type="function">
    <text evidence="9">Catalyzes the condensation reaction of fatty acid synthesis by the addition to an acyl acceptor of two carbons from malonyl-ACP. Catalyzes the first condensation reaction which initiates fatty acid synthesis and may therefore play a role in governing the total rate of fatty acid production. Possesses both acetoacetyl-ACP synthase and acetyl transacylase activities. Its substrate specificity determines the biosynthesis of branched-chain and/or straight-chain of fatty acids.</text>
</comment>
<dbReference type="Pfam" id="PF08541">
    <property type="entry name" value="ACP_syn_III_C"/>
    <property type="match status" value="1"/>
</dbReference>
<keyword evidence="5 9" id="KW-0276">Fatty acid metabolism</keyword>
<comment type="subunit">
    <text evidence="9">Homodimer.</text>
</comment>
<feature type="region of interest" description="ACP-binding" evidence="9">
    <location>
        <begin position="250"/>
        <end position="254"/>
    </location>
</feature>
<keyword evidence="8 9" id="KW-0012">Acyltransferase</keyword>
<accession>A0A4V3TV29</accession>
<dbReference type="PANTHER" id="PTHR34069">
    <property type="entry name" value="3-OXOACYL-[ACYL-CARRIER-PROTEIN] SYNTHASE 3"/>
    <property type="match status" value="1"/>
</dbReference>
<dbReference type="AlphaFoldDB" id="A0A4V3TV29"/>
<dbReference type="InterPro" id="IPR004655">
    <property type="entry name" value="FabH"/>
</dbReference>
<dbReference type="InterPro" id="IPR016039">
    <property type="entry name" value="Thiolase-like"/>
</dbReference>
<dbReference type="EC" id="2.3.1.180" evidence="9"/>